<feature type="domain" description="PAC" evidence="5">
    <location>
        <begin position="213"/>
        <end position="265"/>
    </location>
</feature>
<dbReference type="SMART" id="SM00091">
    <property type="entry name" value="PAS"/>
    <property type="match status" value="2"/>
</dbReference>
<dbReference type="PROSITE" id="PS50111">
    <property type="entry name" value="CHEMOTAXIS_TRANSDUC_2"/>
    <property type="match status" value="1"/>
</dbReference>
<reference evidence="6 7" key="1">
    <citation type="submission" date="2023-11" db="EMBL/GenBank/DDBJ databases">
        <title>Gilvimarinus fulvus sp. nov., isolated from the surface of Kelp.</title>
        <authorList>
            <person name="Sun Y.Y."/>
            <person name="Gong Y."/>
            <person name="Du Z.J."/>
        </authorList>
    </citation>
    <scope>NUCLEOTIDE SEQUENCE [LARGE SCALE GENOMIC DNA]</scope>
    <source>
        <strain evidence="6 7">SDUM040013</strain>
    </source>
</reference>
<dbReference type="PANTHER" id="PTHR24422:SF10">
    <property type="entry name" value="CHEMOTAXIS PROTEIN METHYLTRANSFERASE 2"/>
    <property type="match status" value="1"/>
</dbReference>
<keyword evidence="1 2" id="KW-0807">Transducer</keyword>
<evidence type="ECO:0000256" key="2">
    <source>
        <dbReference type="PROSITE-ProRule" id="PRU00284"/>
    </source>
</evidence>
<comment type="caution">
    <text evidence="6">The sequence shown here is derived from an EMBL/GenBank/DDBJ whole genome shotgun (WGS) entry which is preliminary data.</text>
</comment>
<evidence type="ECO:0000259" key="3">
    <source>
        <dbReference type="PROSITE" id="PS50111"/>
    </source>
</evidence>
<evidence type="ECO:0000313" key="7">
    <source>
        <dbReference type="Proteomes" id="UP001273505"/>
    </source>
</evidence>
<dbReference type="InterPro" id="IPR001610">
    <property type="entry name" value="PAC"/>
</dbReference>
<evidence type="ECO:0000259" key="4">
    <source>
        <dbReference type="PROSITE" id="PS50112"/>
    </source>
</evidence>
<evidence type="ECO:0000259" key="5">
    <source>
        <dbReference type="PROSITE" id="PS50113"/>
    </source>
</evidence>
<dbReference type="Gene3D" id="1.10.287.950">
    <property type="entry name" value="Methyl-accepting chemotaxis protein"/>
    <property type="match status" value="1"/>
</dbReference>
<dbReference type="SMART" id="SM00283">
    <property type="entry name" value="MA"/>
    <property type="match status" value="1"/>
</dbReference>
<proteinExistence type="predicted"/>
<dbReference type="NCBIfam" id="TIGR00229">
    <property type="entry name" value="sensory_box"/>
    <property type="match status" value="2"/>
</dbReference>
<dbReference type="InterPro" id="IPR035965">
    <property type="entry name" value="PAS-like_dom_sf"/>
</dbReference>
<dbReference type="PROSITE" id="PS50113">
    <property type="entry name" value="PAC"/>
    <property type="match status" value="1"/>
</dbReference>
<dbReference type="SUPFAM" id="SSF58104">
    <property type="entry name" value="Methyl-accepting chemotaxis protein (MCP) signaling domain"/>
    <property type="match status" value="1"/>
</dbReference>
<keyword evidence="7" id="KW-1185">Reference proteome</keyword>
<evidence type="ECO:0000313" key="6">
    <source>
        <dbReference type="EMBL" id="MDX6849983.1"/>
    </source>
</evidence>
<dbReference type="CDD" id="cd00130">
    <property type="entry name" value="PAS"/>
    <property type="match status" value="2"/>
</dbReference>
<organism evidence="6 7">
    <name type="scientific">Gilvimarinus gilvus</name>
    <dbReference type="NCBI Taxonomy" id="3058038"/>
    <lineage>
        <taxon>Bacteria</taxon>
        <taxon>Pseudomonadati</taxon>
        <taxon>Pseudomonadota</taxon>
        <taxon>Gammaproteobacteria</taxon>
        <taxon>Cellvibrionales</taxon>
        <taxon>Cellvibrionaceae</taxon>
        <taxon>Gilvimarinus</taxon>
    </lineage>
</organism>
<dbReference type="InterPro" id="IPR050903">
    <property type="entry name" value="Bact_Chemotaxis_MeTrfase"/>
</dbReference>
<dbReference type="PROSITE" id="PS50112">
    <property type="entry name" value="PAS"/>
    <property type="match status" value="1"/>
</dbReference>
<gene>
    <name evidence="6" type="ORF">SCD92_11480</name>
</gene>
<evidence type="ECO:0000256" key="1">
    <source>
        <dbReference type="ARBA" id="ARBA00023224"/>
    </source>
</evidence>
<name>A0ABU4S2D8_9GAMM</name>
<dbReference type="SUPFAM" id="SSF55785">
    <property type="entry name" value="PYP-like sensor domain (PAS domain)"/>
    <property type="match status" value="2"/>
</dbReference>
<protein>
    <submittedName>
        <fullName evidence="6">PAS domain-containing methyl-accepting chemotaxis protein</fullName>
    </submittedName>
</protein>
<sequence length="431" mass="47525">MFGRTRELEAEIETLESEKSELLSYLDAIRAHTGYIEFTPQGDILDANNLFLKVVGYSMDEIKGKHHRIFCEPEYIHSSEYQEFWRDLASGNSKSGTFKRRSASGETLWLEANYFPVSEHGAVTKIIKIASDVTQHHEDLLDRNAMFEAINRSLAVIEFTPDGTILNANDNFLAATGYPLKDVVGKHHRMFCYDNFYRNNPDFWANLARGQFDSGKFERKNAAGESIWLEATYNPITNAKGEVYKVIKFATDITARIQTAMAAVEAASSTSEETSQITTHAKELLSDAVATASQVAVQIHDAAKLTDKLSSQSESITEIVTTIRAIAEQTNLLALNAAIEAARAGDQGRGFAVVADEVRQLAARTSEATEEISNVVGDNHELTQGIKQQMEDVSGISTQGQDKIKQASEGVDQISEGVTNFAEVVGRLGQQ</sequence>
<feature type="domain" description="Methyl-accepting transducer" evidence="3">
    <location>
        <begin position="252"/>
        <end position="431"/>
    </location>
</feature>
<dbReference type="InterPro" id="IPR004089">
    <property type="entry name" value="MCPsignal_dom"/>
</dbReference>
<accession>A0ABU4S2D8</accession>
<dbReference type="EMBL" id="JAXAFO010000018">
    <property type="protein sequence ID" value="MDX6849983.1"/>
    <property type="molecule type" value="Genomic_DNA"/>
</dbReference>
<dbReference type="Pfam" id="PF08447">
    <property type="entry name" value="PAS_3"/>
    <property type="match status" value="1"/>
</dbReference>
<dbReference type="RefSeq" id="WP_302722550.1">
    <property type="nucleotide sequence ID" value="NZ_JAULRU010000569.1"/>
</dbReference>
<dbReference type="Pfam" id="PF00015">
    <property type="entry name" value="MCPsignal"/>
    <property type="match status" value="1"/>
</dbReference>
<dbReference type="PRINTS" id="PR00260">
    <property type="entry name" value="CHEMTRNSDUCR"/>
</dbReference>
<dbReference type="SMART" id="SM00086">
    <property type="entry name" value="PAC"/>
    <property type="match status" value="2"/>
</dbReference>
<dbReference type="PANTHER" id="PTHR24422">
    <property type="entry name" value="CHEMOTAXIS PROTEIN METHYLTRANSFERASE"/>
    <property type="match status" value="1"/>
</dbReference>
<dbReference type="InterPro" id="IPR000700">
    <property type="entry name" value="PAS-assoc_C"/>
</dbReference>
<dbReference type="Gene3D" id="3.30.450.20">
    <property type="entry name" value="PAS domain"/>
    <property type="match status" value="2"/>
</dbReference>
<dbReference type="Proteomes" id="UP001273505">
    <property type="component" value="Unassembled WGS sequence"/>
</dbReference>
<feature type="domain" description="PAS" evidence="4">
    <location>
        <begin position="18"/>
        <end position="65"/>
    </location>
</feature>
<dbReference type="InterPro" id="IPR000014">
    <property type="entry name" value="PAS"/>
</dbReference>
<dbReference type="InterPro" id="IPR004090">
    <property type="entry name" value="Chemotax_Me-accpt_rcpt"/>
</dbReference>
<dbReference type="InterPro" id="IPR013655">
    <property type="entry name" value="PAS_fold_3"/>
</dbReference>
<dbReference type="Pfam" id="PF13426">
    <property type="entry name" value="PAS_9"/>
    <property type="match status" value="1"/>
</dbReference>